<proteinExistence type="predicted"/>
<sequence>MRSNASICKRNIALQPLSRDLELSVAPLVTKPKQNNYYAAKRFLCVAMKTVDAGWRNGKGFERCMKQLGILWMQ</sequence>
<dbReference type="WBParaSite" id="sdigi.contig80.g3834.t1">
    <property type="protein sequence ID" value="sdigi.contig80.g3834.t1"/>
    <property type="gene ID" value="sdigi.contig80.g3834"/>
</dbReference>
<organism evidence="1 2">
    <name type="scientific">Setaria digitata</name>
    <dbReference type="NCBI Taxonomy" id="48799"/>
    <lineage>
        <taxon>Eukaryota</taxon>
        <taxon>Metazoa</taxon>
        <taxon>Ecdysozoa</taxon>
        <taxon>Nematoda</taxon>
        <taxon>Chromadorea</taxon>
        <taxon>Rhabditida</taxon>
        <taxon>Spirurina</taxon>
        <taxon>Spiruromorpha</taxon>
        <taxon>Filarioidea</taxon>
        <taxon>Setariidae</taxon>
        <taxon>Setaria</taxon>
    </lineage>
</organism>
<name>A0A915Q7H3_9BILA</name>
<dbReference type="Proteomes" id="UP000887581">
    <property type="component" value="Unplaced"/>
</dbReference>
<reference evidence="2" key="1">
    <citation type="submission" date="2022-11" db="UniProtKB">
        <authorList>
            <consortium name="WormBaseParasite"/>
        </authorList>
    </citation>
    <scope>IDENTIFICATION</scope>
</reference>
<accession>A0A915Q7H3</accession>
<dbReference type="AlphaFoldDB" id="A0A915Q7H3"/>
<keyword evidence="1" id="KW-1185">Reference proteome</keyword>
<evidence type="ECO:0000313" key="1">
    <source>
        <dbReference type="Proteomes" id="UP000887581"/>
    </source>
</evidence>
<evidence type="ECO:0000313" key="2">
    <source>
        <dbReference type="WBParaSite" id="sdigi.contig80.g3834.t1"/>
    </source>
</evidence>
<protein>
    <submittedName>
        <fullName evidence="2">Uncharacterized protein</fullName>
    </submittedName>
</protein>